<dbReference type="SUPFAM" id="SSF54928">
    <property type="entry name" value="RNA-binding domain, RBD"/>
    <property type="match status" value="2"/>
</dbReference>
<feature type="domain" description="RRM" evidence="3">
    <location>
        <begin position="188"/>
        <end position="267"/>
    </location>
</feature>
<evidence type="ECO:0000256" key="1">
    <source>
        <dbReference type="PROSITE-ProRule" id="PRU00176"/>
    </source>
</evidence>
<evidence type="ECO:0000256" key="2">
    <source>
        <dbReference type="SAM" id="MobiDB-lite"/>
    </source>
</evidence>
<proteinExistence type="predicted"/>
<dbReference type="InterPro" id="IPR034209">
    <property type="entry name" value="PUF60_RRM1"/>
</dbReference>
<dbReference type="FunFam" id="3.30.70.330:FF:000136">
    <property type="entry name" value="poly(U)-binding-splicing factor PUF60 isoform X1"/>
    <property type="match status" value="1"/>
</dbReference>
<dbReference type="EMBL" id="GEEE01014089">
    <property type="protein sequence ID" value="JAP49136.1"/>
    <property type="molecule type" value="Transcribed_RNA"/>
</dbReference>
<dbReference type="GO" id="GO:0071013">
    <property type="term" value="C:catalytic step 2 spliceosome"/>
    <property type="evidence" value="ECO:0007669"/>
    <property type="project" value="TreeGrafter"/>
</dbReference>
<dbReference type="AlphaFoldDB" id="A0A0X3PPJ9"/>
<sequence>MSEQSFLLSTLSPGDVIIAAHGPIYNGPGAQKPVSPFVLRKLEKHQKEAIERAKGYALEQSIKTALLKQTQSQQNLQTNAAKRTQTLTLLNRIYIGSIAYDIKEEMIKQAFLPFGPVKSVSMSWDPTTQKHKGFAFVEYEYPEAAQLAIDQMNGTNFGGRLLKVGRPSNLPNANAFINDLVEEFQLHRRIYVAGVHLDLTEPDLSLVFEAFGQITMCKLVPDPLHPPLHRGFGYIEFQTVQSANDAALSMNKFDLGGQLLRVCKAISPPDGVCTNTTSQLPPAAAVAAASVTAKLLSMEAQQLPSSQPPLSPTEEIKFLPNSLPAPAVTTITSLSSLPQVSRHSSSPGVATHPADETVPPKTAKKTVSSFQPLEMVEDSVSTGIESGARLKLNLREQTKKQPKTSIAAPPPAVQPRSQWVSLEEEQQLAPVFIRSNDSRLFSIPSPSSIPLPPPPPS</sequence>
<dbReference type="PANTHER" id="PTHR47330:SF1">
    <property type="entry name" value="POLY(U)-BINDING-SPLICING FACTOR PUF60"/>
    <property type="match status" value="1"/>
</dbReference>
<dbReference type="CDD" id="cd12370">
    <property type="entry name" value="RRM1_PUF60"/>
    <property type="match status" value="1"/>
</dbReference>
<feature type="region of interest" description="Disordered" evidence="2">
    <location>
        <begin position="395"/>
        <end position="418"/>
    </location>
</feature>
<dbReference type="Gene3D" id="3.30.70.330">
    <property type="match status" value="2"/>
</dbReference>
<dbReference type="InterPro" id="IPR051974">
    <property type="entry name" value="PUF60_regulator"/>
</dbReference>
<dbReference type="InterPro" id="IPR000504">
    <property type="entry name" value="RRM_dom"/>
</dbReference>
<dbReference type="GO" id="GO:0000381">
    <property type="term" value="P:regulation of alternative mRNA splicing, via spliceosome"/>
    <property type="evidence" value="ECO:0007669"/>
    <property type="project" value="TreeGrafter"/>
</dbReference>
<dbReference type="InterPro" id="IPR012677">
    <property type="entry name" value="Nucleotide-bd_a/b_plait_sf"/>
</dbReference>
<dbReference type="Pfam" id="PF00076">
    <property type="entry name" value="RRM_1"/>
    <property type="match status" value="2"/>
</dbReference>
<dbReference type="GO" id="GO:0003723">
    <property type="term" value="F:RNA binding"/>
    <property type="evidence" value="ECO:0007669"/>
    <property type="project" value="UniProtKB-UniRule"/>
</dbReference>
<dbReference type="PANTHER" id="PTHR47330">
    <property type="entry name" value="POLY(U)-BINDING-SPLICING FACTOR PUF60-B-RELATED"/>
    <property type="match status" value="1"/>
</dbReference>
<dbReference type="GO" id="GO:0071011">
    <property type="term" value="C:precatalytic spliceosome"/>
    <property type="evidence" value="ECO:0007669"/>
    <property type="project" value="TreeGrafter"/>
</dbReference>
<evidence type="ECO:0000313" key="4">
    <source>
        <dbReference type="EMBL" id="JAP49136.1"/>
    </source>
</evidence>
<keyword evidence="1" id="KW-0694">RNA-binding</keyword>
<reference evidence="4" key="1">
    <citation type="submission" date="2016-01" db="EMBL/GenBank/DDBJ databases">
        <title>Reference transcriptome for the parasite Schistocephalus solidus: insights into the molecular evolution of parasitism.</title>
        <authorList>
            <person name="Hebert F.O."/>
            <person name="Grambauer S."/>
            <person name="Barber I."/>
            <person name="Landry C.R."/>
            <person name="Aubin-Horth N."/>
        </authorList>
    </citation>
    <scope>NUCLEOTIDE SEQUENCE</scope>
</reference>
<feature type="region of interest" description="Disordered" evidence="2">
    <location>
        <begin position="336"/>
        <end position="366"/>
    </location>
</feature>
<dbReference type="GO" id="GO:0006376">
    <property type="term" value="P:mRNA splice site recognition"/>
    <property type="evidence" value="ECO:0007669"/>
    <property type="project" value="TreeGrafter"/>
</dbReference>
<dbReference type="SMART" id="SM00360">
    <property type="entry name" value="RRM"/>
    <property type="match status" value="2"/>
</dbReference>
<gene>
    <name evidence="4" type="primary">PUF60</name>
    <name evidence="4" type="ORF">TR162567</name>
</gene>
<dbReference type="GO" id="GO:0000380">
    <property type="term" value="P:alternative mRNA splicing, via spliceosome"/>
    <property type="evidence" value="ECO:0007669"/>
    <property type="project" value="TreeGrafter"/>
</dbReference>
<protein>
    <submittedName>
        <fullName evidence="4">Poly(U)-binding-splicing factor PUF60</fullName>
    </submittedName>
</protein>
<name>A0A0X3PPJ9_SCHSO</name>
<feature type="compositionally biased region" description="Polar residues" evidence="2">
    <location>
        <begin position="336"/>
        <end position="348"/>
    </location>
</feature>
<dbReference type="PROSITE" id="PS50102">
    <property type="entry name" value="RRM"/>
    <property type="match status" value="2"/>
</dbReference>
<feature type="domain" description="RRM" evidence="3">
    <location>
        <begin position="91"/>
        <end position="169"/>
    </location>
</feature>
<evidence type="ECO:0000259" key="3">
    <source>
        <dbReference type="PROSITE" id="PS50102"/>
    </source>
</evidence>
<dbReference type="InterPro" id="IPR035979">
    <property type="entry name" value="RBD_domain_sf"/>
</dbReference>
<organism evidence="4">
    <name type="scientific">Schistocephalus solidus</name>
    <name type="common">Tapeworm</name>
    <dbReference type="NCBI Taxonomy" id="70667"/>
    <lineage>
        <taxon>Eukaryota</taxon>
        <taxon>Metazoa</taxon>
        <taxon>Spiralia</taxon>
        <taxon>Lophotrochozoa</taxon>
        <taxon>Platyhelminthes</taxon>
        <taxon>Cestoda</taxon>
        <taxon>Eucestoda</taxon>
        <taxon>Diphyllobothriidea</taxon>
        <taxon>Diphyllobothriidae</taxon>
        <taxon>Schistocephalus</taxon>
    </lineage>
</organism>
<accession>A0A0X3PPJ9</accession>